<evidence type="ECO:0000256" key="9">
    <source>
        <dbReference type="ARBA" id="ARBA00023002"/>
    </source>
</evidence>
<evidence type="ECO:0000256" key="15">
    <source>
        <dbReference type="SAM" id="Phobius"/>
    </source>
</evidence>
<evidence type="ECO:0000256" key="11">
    <source>
        <dbReference type="ARBA" id="ARBA00023157"/>
    </source>
</evidence>
<feature type="topological domain" description="Periplasmic" evidence="14">
    <location>
        <begin position="26"/>
        <end position="43"/>
    </location>
</feature>
<feature type="disulfide bond" description="Redox-active" evidence="14">
    <location>
        <begin position="35"/>
        <end position="38"/>
    </location>
</feature>
<evidence type="ECO:0000256" key="12">
    <source>
        <dbReference type="ARBA" id="ARBA00023186"/>
    </source>
</evidence>
<keyword evidence="6 14" id="KW-0812">Transmembrane</keyword>
<dbReference type="InterPro" id="IPR022920">
    <property type="entry name" value="Disulphide_bond_form_DsbB"/>
</dbReference>
<evidence type="ECO:0000313" key="16">
    <source>
        <dbReference type="EMBL" id="MFB9887799.1"/>
    </source>
</evidence>
<dbReference type="Gene3D" id="1.20.1550.10">
    <property type="entry name" value="DsbB-like"/>
    <property type="match status" value="1"/>
</dbReference>
<dbReference type="PANTHER" id="PTHR36570">
    <property type="entry name" value="DISULFIDE BOND FORMATION PROTEIN B"/>
    <property type="match status" value="1"/>
</dbReference>
<feature type="topological domain" description="Cytoplasmic" evidence="14">
    <location>
        <begin position="1"/>
        <end position="8"/>
    </location>
</feature>
<dbReference type="Pfam" id="PF02600">
    <property type="entry name" value="DsbB"/>
    <property type="match status" value="1"/>
</dbReference>
<keyword evidence="5" id="KW-0997">Cell inner membrane</keyword>
<keyword evidence="13 14" id="KW-0676">Redox-active center</keyword>
<dbReference type="SUPFAM" id="SSF158442">
    <property type="entry name" value="DsbB-like"/>
    <property type="match status" value="1"/>
</dbReference>
<evidence type="ECO:0000256" key="5">
    <source>
        <dbReference type="ARBA" id="ARBA00022519"/>
    </source>
</evidence>
<keyword evidence="9 14" id="KW-0560">Oxidoreductase</keyword>
<feature type="transmembrane region" description="Helical" evidence="15">
    <location>
        <begin position="7"/>
        <end position="27"/>
    </location>
</feature>
<comment type="caution">
    <text evidence="14">Lacks conserved residue(s) required for the propagation of feature annotation.</text>
</comment>
<dbReference type="InterPro" id="IPR003752">
    <property type="entry name" value="DiS_bond_form_DsbB/BdbC"/>
</dbReference>
<feature type="topological domain" description="Cytoplasmic" evidence="14">
    <location>
        <begin position="61"/>
        <end position="66"/>
    </location>
</feature>
<evidence type="ECO:0000256" key="1">
    <source>
        <dbReference type="ARBA" id="ARBA00004429"/>
    </source>
</evidence>
<evidence type="ECO:0000256" key="8">
    <source>
        <dbReference type="ARBA" id="ARBA00022989"/>
    </source>
</evidence>
<evidence type="ECO:0000256" key="13">
    <source>
        <dbReference type="ARBA" id="ARBA00023284"/>
    </source>
</evidence>
<proteinExistence type="inferred from homology"/>
<keyword evidence="4 14" id="KW-1003">Cell membrane</keyword>
<feature type="transmembrane region" description="Helical" evidence="15">
    <location>
        <begin position="139"/>
        <end position="159"/>
    </location>
</feature>
<evidence type="ECO:0000256" key="14">
    <source>
        <dbReference type="HAMAP-Rule" id="MF_00286"/>
    </source>
</evidence>
<dbReference type="RefSeq" id="WP_027312589.1">
    <property type="nucleotide sequence ID" value="NZ_JBHLZN010000006.1"/>
</dbReference>
<reference evidence="16 17" key="1">
    <citation type="submission" date="2024-09" db="EMBL/GenBank/DDBJ databases">
        <authorList>
            <person name="Sun Q."/>
            <person name="Mori K."/>
        </authorList>
    </citation>
    <scope>NUCLEOTIDE SEQUENCE [LARGE SCALE GENOMIC DNA]</scope>
    <source>
        <strain evidence="16 17">ATCC 51285</strain>
    </source>
</reference>
<keyword evidence="8 14" id="KW-1133">Transmembrane helix</keyword>
<evidence type="ECO:0000256" key="3">
    <source>
        <dbReference type="ARBA" id="ARBA00022448"/>
    </source>
</evidence>
<gene>
    <name evidence="14" type="primary">dsbB</name>
    <name evidence="16" type="ORF">ACFFLH_15395</name>
</gene>
<evidence type="ECO:0000256" key="10">
    <source>
        <dbReference type="ARBA" id="ARBA00023136"/>
    </source>
</evidence>
<keyword evidence="12 14" id="KW-0143">Chaperone</keyword>
<keyword evidence="17" id="KW-1185">Reference proteome</keyword>
<feature type="transmembrane region" description="Helical" evidence="15">
    <location>
        <begin position="39"/>
        <end position="57"/>
    </location>
</feature>
<evidence type="ECO:0000256" key="7">
    <source>
        <dbReference type="ARBA" id="ARBA00022982"/>
    </source>
</evidence>
<name>A0ABV5ZEU7_9GAMM</name>
<comment type="similarity">
    <text evidence="2 14">Belongs to the DsbB family.</text>
</comment>
<keyword evidence="10 14" id="KW-0472">Membrane</keyword>
<keyword evidence="3 14" id="KW-0813">Transport</keyword>
<sequence length="170" mass="18453">MKVADRAVNGVIALGCGVILAIAFYMEYQMGLEPCPLCLMQRVMFAAAGLLCLLAFLHNPAATGQRLYAALVLLFALGGAALASRQLWLQSLPAEEVPACGPGIYFMLERFPFTEVLQSMIMGTGDCAEVQWTLFSISIPGWALIGFIGLALLALAQMLRKRDLNPWLKT</sequence>
<dbReference type="InterPro" id="IPR023380">
    <property type="entry name" value="DsbB-like_sf"/>
</dbReference>
<accession>A0ABV5ZEU7</accession>
<evidence type="ECO:0000313" key="17">
    <source>
        <dbReference type="Proteomes" id="UP001589628"/>
    </source>
</evidence>
<feature type="transmembrane region" description="Helical" evidence="15">
    <location>
        <begin position="69"/>
        <end position="88"/>
    </location>
</feature>
<evidence type="ECO:0000256" key="6">
    <source>
        <dbReference type="ARBA" id="ARBA00022692"/>
    </source>
</evidence>
<organism evidence="16 17">
    <name type="scientific">Balneatrix alpica</name>
    <dbReference type="NCBI Taxonomy" id="75684"/>
    <lineage>
        <taxon>Bacteria</taxon>
        <taxon>Pseudomonadati</taxon>
        <taxon>Pseudomonadota</taxon>
        <taxon>Gammaproteobacteria</taxon>
        <taxon>Oceanospirillales</taxon>
        <taxon>Balneatrichaceae</taxon>
        <taxon>Balneatrix</taxon>
    </lineage>
</organism>
<protein>
    <recommendedName>
        <fullName evidence="14">Disulfide bond formation protein B</fullName>
    </recommendedName>
    <alternativeName>
        <fullName evidence="14">Disulfide oxidoreductase</fullName>
    </alternativeName>
</protein>
<dbReference type="PANTHER" id="PTHR36570:SF3">
    <property type="entry name" value="DISULFIDE BOND FORMATION PROTEIN B"/>
    <property type="match status" value="1"/>
</dbReference>
<evidence type="ECO:0000256" key="2">
    <source>
        <dbReference type="ARBA" id="ARBA00008823"/>
    </source>
</evidence>
<feature type="topological domain" description="Cytoplasmic" evidence="14">
    <location>
        <begin position="161"/>
        <end position="170"/>
    </location>
</feature>
<dbReference type="InterPro" id="IPR050183">
    <property type="entry name" value="DsbB"/>
</dbReference>
<comment type="subcellular location">
    <subcellularLocation>
        <location evidence="1">Cell inner membrane</location>
        <topology evidence="1">Multi-pass membrane protein</topology>
    </subcellularLocation>
    <subcellularLocation>
        <location evidence="14">Cell membrane</location>
        <topology evidence="14">Multi-pass membrane protein</topology>
    </subcellularLocation>
</comment>
<dbReference type="Proteomes" id="UP001589628">
    <property type="component" value="Unassembled WGS sequence"/>
</dbReference>
<comment type="function">
    <text evidence="14">Required for disulfide bond formation in some periplasmic proteins. Acts by oxidizing the DsbA protein.</text>
</comment>
<keyword evidence="7 14" id="KW-0249">Electron transport</keyword>
<dbReference type="EMBL" id="JBHLZN010000006">
    <property type="protein sequence ID" value="MFB9887799.1"/>
    <property type="molecule type" value="Genomic_DNA"/>
</dbReference>
<dbReference type="HAMAP" id="MF_00286">
    <property type="entry name" value="DsbB"/>
    <property type="match status" value="1"/>
</dbReference>
<keyword evidence="11 14" id="KW-1015">Disulfide bond</keyword>
<evidence type="ECO:0000256" key="4">
    <source>
        <dbReference type="ARBA" id="ARBA00022475"/>
    </source>
</evidence>
<comment type="caution">
    <text evidence="16">The sequence shown here is derived from an EMBL/GenBank/DDBJ whole genome shotgun (WGS) entry which is preliminary data.</text>
</comment>